<dbReference type="RefSeq" id="WP_045255731.1">
    <property type="nucleotide sequence ID" value="NZ_JYJB01000002.1"/>
</dbReference>
<proteinExistence type="predicted"/>
<gene>
    <name evidence="1" type="ORF">RS84_00026</name>
</gene>
<dbReference type="EMBL" id="JYJB01000002">
    <property type="protein sequence ID" value="KJL49552.1"/>
    <property type="molecule type" value="Genomic_DNA"/>
</dbReference>
<dbReference type="AlphaFoldDB" id="A0A0M2HS17"/>
<dbReference type="Proteomes" id="UP000033900">
    <property type="component" value="Unassembled WGS sequence"/>
</dbReference>
<sequence length="92" mass="10174">MTVSYRTVFASGEASTADAAYALADRSLWAQIAERYPRGKLARVEHSTAARTAVQKGLNVKTFETERVEVSNIVVTLMATIQIHEEETTNDE</sequence>
<evidence type="ECO:0000313" key="1">
    <source>
        <dbReference type="EMBL" id="KJL49552.1"/>
    </source>
</evidence>
<accession>A0A0M2HS17</accession>
<reference evidence="1 2" key="1">
    <citation type="submission" date="2015-02" db="EMBL/GenBank/DDBJ databases">
        <title>Draft genome sequences of ten Microbacterium spp. with emphasis on heavy metal contaminated environments.</title>
        <authorList>
            <person name="Corretto E."/>
        </authorList>
    </citation>
    <scope>NUCLEOTIDE SEQUENCE [LARGE SCALE GENOMIC DNA]</scope>
    <source>
        <strain evidence="1 2">SA35</strain>
    </source>
</reference>
<evidence type="ECO:0000313" key="2">
    <source>
        <dbReference type="Proteomes" id="UP000033900"/>
    </source>
</evidence>
<organism evidence="1 2">
    <name type="scientific">Microbacterium hydrocarbonoxydans</name>
    <dbReference type="NCBI Taxonomy" id="273678"/>
    <lineage>
        <taxon>Bacteria</taxon>
        <taxon>Bacillati</taxon>
        <taxon>Actinomycetota</taxon>
        <taxon>Actinomycetes</taxon>
        <taxon>Micrococcales</taxon>
        <taxon>Microbacteriaceae</taxon>
        <taxon>Microbacterium</taxon>
    </lineage>
</organism>
<keyword evidence="2" id="KW-1185">Reference proteome</keyword>
<name>A0A0M2HS17_9MICO</name>
<comment type="caution">
    <text evidence="1">The sequence shown here is derived from an EMBL/GenBank/DDBJ whole genome shotgun (WGS) entry which is preliminary data.</text>
</comment>
<dbReference type="STRING" id="273678.RS84_00026"/>
<dbReference type="PATRIC" id="fig|273678.4.peg.22"/>
<protein>
    <submittedName>
        <fullName evidence="1">Uncharacterized protein</fullName>
    </submittedName>
</protein>